<accession>A0ABV8TKP5</accession>
<comment type="caution">
    <text evidence="3">The sequence shown here is derived from an EMBL/GenBank/DDBJ whole genome shotgun (WGS) entry which is preliminary data.</text>
</comment>
<keyword evidence="2" id="KW-0812">Transmembrane</keyword>
<evidence type="ECO:0000256" key="1">
    <source>
        <dbReference type="SAM" id="MobiDB-lite"/>
    </source>
</evidence>
<organism evidence="3 4">
    <name type="scientific">Streptomyces andamanensis</name>
    <dbReference type="NCBI Taxonomy" id="1565035"/>
    <lineage>
        <taxon>Bacteria</taxon>
        <taxon>Bacillati</taxon>
        <taxon>Actinomycetota</taxon>
        <taxon>Actinomycetes</taxon>
        <taxon>Kitasatosporales</taxon>
        <taxon>Streptomycetaceae</taxon>
        <taxon>Streptomyces</taxon>
    </lineage>
</organism>
<feature type="transmembrane region" description="Helical" evidence="2">
    <location>
        <begin position="317"/>
        <end position="337"/>
    </location>
</feature>
<keyword evidence="2" id="KW-0472">Membrane</keyword>
<name>A0ABV8TKP5_9ACTN</name>
<dbReference type="Proteomes" id="UP001595824">
    <property type="component" value="Unassembled WGS sequence"/>
</dbReference>
<feature type="transmembrane region" description="Helical" evidence="2">
    <location>
        <begin position="343"/>
        <end position="363"/>
    </location>
</feature>
<feature type="region of interest" description="Disordered" evidence="1">
    <location>
        <begin position="1"/>
        <end position="30"/>
    </location>
</feature>
<sequence length="369" mass="40191">MSGDGEVAAGAKPSDEGTTRAKRGRPRKRLDRAGLDPKLRAFAAELRLLVGERSYGEVANEIFQSRETVASACRGESLKSRAVVTAIVKCCGGDVEEWDFKWGAVALHLADAGLHRLLPRDDLLDLAALREALKEKEVLLRALERTELEHLRDAAAKVEPLLDKLDEDLPTTTEKNGRDAAECWGDLTDYLRRLVLIFDPAPIPTNSRGHADLTVVLDRLAGLGRLNGVKENEWEALATQIRSSYELANHSKWWVVNSDGMGGVYGDEFARYRAQAGRAASDLARVSSYPDLDAAVIPAAVMSPLYDPPRRTYIDSAIAFVVLGVLVTLVLACVGVSAHAWKVWGLLALAVVVVPVVGFLACVPHARRD</sequence>
<keyword evidence="4" id="KW-1185">Reference proteome</keyword>
<gene>
    <name evidence="3" type="ORF">ACFPC0_24855</name>
</gene>
<evidence type="ECO:0000313" key="3">
    <source>
        <dbReference type="EMBL" id="MFC4330956.1"/>
    </source>
</evidence>
<protein>
    <submittedName>
        <fullName evidence="3">Uncharacterized protein</fullName>
    </submittedName>
</protein>
<feature type="compositionally biased region" description="Basic residues" evidence="1">
    <location>
        <begin position="20"/>
        <end position="30"/>
    </location>
</feature>
<evidence type="ECO:0000256" key="2">
    <source>
        <dbReference type="SAM" id="Phobius"/>
    </source>
</evidence>
<proteinExistence type="predicted"/>
<keyword evidence="2" id="KW-1133">Transmembrane helix</keyword>
<evidence type="ECO:0000313" key="4">
    <source>
        <dbReference type="Proteomes" id="UP001595824"/>
    </source>
</evidence>
<reference evidence="4" key="1">
    <citation type="journal article" date="2019" name="Int. J. Syst. Evol. Microbiol.">
        <title>The Global Catalogue of Microorganisms (GCM) 10K type strain sequencing project: providing services to taxonomists for standard genome sequencing and annotation.</title>
        <authorList>
            <consortium name="The Broad Institute Genomics Platform"/>
            <consortium name="The Broad Institute Genome Sequencing Center for Infectious Disease"/>
            <person name="Wu L."/>
            <person name="Ma J."/>
        </authorList>
    </citation>
    <scope>NUCLEOTIDE SEQUENCE [LARGE SCALE GENOMIC DNA]</scope>
    <source>
        <strain evidence="4">PCU 347</strain>
    </source>
</reference>
<dbReference type="RefSeq" id="WP_381742060.1">
    <property type="nucleotide sequence ID" value="NZ_JBHSDP010000024.1"/>
</dbReference>
<dbReference type="EMBL" id="JBHSDP010000024">
    <property type="protein sequence ID" value="MFC4330956.1"/>
    <property type="molecule type" value="Genomic_DNA"/>
</dbReference>